<comment type="function">
    <text evidence="12">Catalyzes an early step in the biosynthesis of tetrapyrroles. Binds two molecules of 5-aminolevulinate per subunit, each at a distinct site, and catalyzes their condensation to form porphobilinogen.</text>
</comment>
<feature type="binding site" evidence="16">
    <location>
        <position position="131"/>
    </location>
    <ligand>
        <name>Zn(2+)</name>
        <dbReference type="ChEBI" id="CHEBI:29105"/>
        <note>catalytic</note>
    </ligand>
</feature>
<evidence type="ECO:0000256" key="17">
    <source>
        <dbReference type="RuleBase" id="RU000515"/>
    </source>
</evidence>
<feature type="binding site" evidence="15">
    <location>
        <position position="317"/>
    </location>
    <ligand>
        <name>5-aminolevulinate</name>
        <dbReference type="ChEBI" id="CHEBI:356416"/>
        <label>2</label>
    </ligand>
</feature>
<sequence>MDISSVLQGGYQHPVSRSWQNRSELTKSMFMYPILISDDPDSNADVPSLPGQRRWGVNRLEGFLGPIIQKGLKSVFILGAPTKVEKDSQASAADDPNSPVILAIQKLRELFPSLYIAVDVCLCHYNVHGHCGFLHPDGVINTEISVARIADIALAYARAGADCVAPSDMMDGRIKTVKQKLIDAGFGNRCTLMSFSPKFATSLYGPFRSAAGNAPAFGDRQCYQPPVSAKGLARRIIQRDAAEGADIIMIKPALFYLDIIAEATRLVPDHPIACAQVSGEYVMLRAGAATGAFDLKTVVIESAQCMVRAGANIISTYFAAELMEWLDSSM</sequence>
<comment type="subunit">
    <text evidence="4 17">Homooctamer.</text>
</comment>
<dbReference type="OrthoDB" id="1530at2759"/>
<evidence type="ECO:0000256" key="2">
    <source>
        <dbReference type="ARBA" id="ARBA00004694"/>
    </source>
</evidence>
<dbReference type="PROSITE" id="PS00169">
    <property type="entry name" value="D_ALA_DEHYDRATASE"/>
    <property type="match status" value="1"/>
</dbReference>
<dbReference type="AlphaFoldDB" id="A0A1B7NAZ5"/>
<protein>
    <recommendedName>
        <fullName evidence="6 17">Delta-aminolevulinic acid dehydratase</fullName>
        <ecNumber evidence="5 17">4.2.1.24</ecNumber>
    </recommendedName>
</protein>
<comment type="similarity">
    <text evidence="3 18">Belongs to the ALAD family.</text>
</comment>
<dbReference type="STRING" id="1314800.A0A1B7NAZ5"/>
<feature type="binding site" evidence="15">
    <location>
        <position position="208"/>
    </location>
    <ligand>
        <name>5-aminolevulinate</name>
        <dbReference type="ChEBI" id="CHEBI:356416"/>
        <label>1</label>
    </ligand>
</feature>
<evidence type="ECO:0000256" key="7">
    <source>
        <dbReference type="ARBA" id="ARBA00022723"/>
    </source>
</evidence>
<keyword evidence="8 16" id="KW-0862">Zinc</keyword>
<accession>A0A1B7NAZ5</accession>
<keyword evidence="20" id="KW-1185">Reference proteome</keyword>
<name>A0A1B7NAZ5_9AGAM</name>
<evidence type="ECO:0000256" key="5">
    <source>
        <dbReference type="ARBA" id="ARBA00012053"/>
    </source>
</evidence>
<feature type="binding site" evidence="16">
    <location>
        <position position="123"/>
    </location>
    <ligand>
        <name>Zn(2+)</name>
        <dbReference type="ChEBI" id="CHEBI:29105"/>
        <note>catalytic</note>
    </ligand>
</feature>
<keyword evidence="11 17" id="KW-0627">Porphyrin biosynthesis</keyword>
<dbReference type="Gene3D" id="3.20.20.70">
    <property type="entry name" value="Aldolase class I"/>
    <property type="match status" value="1"/>
</dbReference>
<evidence type="ECO:0000256" key="15">
    <source>
        <dbReference type="PIRSR" id="PIRSR001415-2"/>
    </source>
</evidence>
<feature type="binding site" evidence="15">
    <location>
        <position position="278"/>
    </location>
    <ligand>
        <name>5-aminolevulinate</name>
        <dbReference type="ChEBI" id="CHEBI:356416"/>
        <label>2</label>
    </ligand>
</feature>
<comment type="cofactor">
    <cofactor evidence="1">
        <name>Zn(2+)</name>
        <dbReference type="ChEBI" id="CHEBI:29105"/>
    </cofactor>
</comment>
<dbReference type="Pfam" id="PF00490">
    <property type="entry name" value="ALAD"/>
    <property type="match status" value="1"/>
</dbReference>
<evidence type="ECO:0000256" key="8">
    <source>
        <dbReference type="ARBA" id="ARBA00022833"/>
    </source>
</evidence>
<dbReference type="PIRSF" id="PIRSF001415">
    <property type="entry name" value="Porphbilin_synth"/>
    <property type="match status" value="1"/>
</dbReference>
<evidence type="ECO:0000256" key="10">
    <source>
        <dbReference type="ARBA" id="ARBA00023239"/>
    </source>
</evidence>
<keyword evidence="9" id="KW-0350">Heme biosynthesis</keyword>
<evidence type="ECO:0000256" key="14">
    <source>
        <dbReference type="PIRSR" id="PIRSR001415-1"/>
    </source>
</evidence>
<dbReference type="SMART" id="SM01004">
    <property type="entry name" value="ALAD"/>
    <property type="match status" value="1"/>
</dbReference>
<dbReference type="PANTHER" id="PTHR11458:SF0">
    <property type="entry name" value="DELTA-AMINOLEVULINIC ACID DEHYDRATASE"/>
    <property type="match status" value="1"/>
</dbReference>
<keyword evidence="10 17" id="KW-0456">Lyase</keyword>
<dbReference type="SUPFAM" id="SSF51569">
    <property type="entry name" value="Aldolase"/>
    <property type="match status" value="1"/>
</dbReference>
<evidence type="ECO:0000256" key="6">
    <source>
        <dbReference type="ARBA" id="ARBA00020771"/>
    </source>
</evidence>
<reference evidence="19 20" key="1">
    <citation type="submission" date="2016-06" db="EMBL/GenBank/DDBJ databases">
        <title>Comparative genomics of the ectomycorrhizal sister species Rhizopogon vinicolor and Rhizopogon vesiculosus (Basidiomycota: Boletales) reveals a divergence of the mating type B locus.</title>
        <authorList>
            <consortium name="DOE Joint Genome Institute"/>
            <person name="Mujic A.B."/>
            <person name="Kuo A."/>
            <person name="Tritt A."/>
            <person name="Lipzen A."/>
            <person name="Chen C."/>
            <person name="Johnson J."/>
            <person name="Sharma A."/>
            <person name="Barry K."/>
            <person name="Grigoriev I.V."/>
            <person name="Spatafora J.W."/>
        </authorList>
    </citation>
    <scope>NUCLEOTIDE SEQUENCE [LARGE SCALE GENOMIC DNA]</scope>
    <source>
        <strain evidence="19 20">AM-OR11-026</strain>
    </source>
</reference>
<evidence type="ECO:0000256" key="11">
    <source>
        <dbReference type="ARBA" id="ARBA00023244"/>
    </source>
</evidence>
<dbReference type="FunFam" id="3.20.20.70:FF:000048">
    <property type="entry name" value="Delta-aminolevulinic acid dehydratase"/>
    <property type="match status" value="1"/>
</dbReference>
<evidence type="ECO:0000256" key="13">
    <source>
        <dbReference type="ARBA" id="ARBA00047651"/>
    </source>
</evidence>
<dbReference type="EMBL" id="KV448165">
    <property type="protein sequence ID" value="OAX42052.1"/>
    <property type="molecule type" value="Genomic_DNA"/>
</dbReference>
<dbReference type="Proteomes" id="UP000092154">
    <property type="component" value="Unassembled WGS sequence"/>
</dbReference>
<organism evidence="19 20">
    <name type="scientific">Rhizopogon vinicolor AM-OR11-026</name>
    <dbReference type="NCBI Taxonomy" id="1314800"/>
    <lineage>
        <taxon>Eukaryota</taxon>
        <taxon>Fungi</taxon>
        <taxon>Dikarya</taxon>
        <taxon>Basidiomycota</taxon>
        <taxon>Agaricomycotina</taxon>
        <taxon>Agaricomycetes</taxon>
        <taxon>Agaricomycetidae</taxon>
        <taxon>Boletales</taxon>
        <taxon>Suillineae</taxon>
        <taxon>Rhizopogonaceae</taxon>
        <taxon>Rhizopogon</taxon>
    </lineage>
</organism>
<dbReference type="GO" id="GO:0008270">
    <property type="term" value="F:zinc ion binding"/>
    <property type="evidence" value="ECO:0007669"/>
    <property type="project" value="TreeGrafter"/>
</dbReference>
<dbReference type="EC" id="4.2.1.24" evidence="5 17"/>
<evidence type="ECO:0000256" key="18">
    <source>
        <dbReference type="RuleBase" id="RU004161"/>
    </source>
</evidence>
<evidence type="ECO:0000256" key="16">
    <source>
        <dbReference type="PIRSR" id="PIRSR001415-3"/>
    </source>
</evidence>
<dbReference type="UniPathway" id="UPA00251">
    <property type="reaction ID" value="UER00318"/>
</dbReference>
<dbReference type="PANTHER" id="PTHR11458">
    <property type="entry name" value="DELTA-AMINOLEVULINIC ACID DEHYDRATASE"/>
    <property type="match status" value="1"/>
</dbReference>
<dbReference type="GO" id="GO:0004655">
    <property type="term" value="F:porphobilinogen synthase activity"/>
    <property type="evidence" value="ECO:0007669"/>
    <property type="project" value="UniProtKB-EC"/>
</dbReference>
<dbReference type="GO" id="GO:0006782">
    <property type="term" value="P:protoporphyrinogen IX biosynthetic process"/>
    <property type="evidence" value="ECO:0007669"/>
    <property type="project" value="UniProtKB-UniPathway"/>
</dbReference>
<evidence type="ECO:0000256" key="3">
    <source>
        <dbReference type="ARBA" id="ARBA00008055"/>
    </source>
</evidence>
<keyword evidence="7 16" id="KW-0479">Metal-binding</keyword>
<gene>
    <name evidence="19" type="ORF">K503DRAFT_767128</name>
</gene>
<comment type="catalytic activity">
    <reaction evidence="13 17">
        <text>2 5-aminolevulinate = porphobilinogen + 2 H2O + H(+)</text>
        <dbReference type="Rhea" id="RHEA:24064"/>
        <dbReference type="ChEBI" id="CHEBI:15377"/>
        <dbReference type="ChEBI" id="CHEBI:15378"/>
        <dbReference type="ChEBI" id="CHEBI:58126"/>
        <dbReference type="ChEBI" id="CHEBI:356416"/>
        <dbReference type="EC" id="4.2.1.24"/>
    </reaction>
</comment>
<dbReference type="GO" id="GO:0005829">
    <property type="term" value="C:cytosol"/>
    <property type="evidence" value="ECO:0007669"/>
    <property type="project" value="TreeGrafter"/>
</dbReference>
<dbReference type="NCBIfam" id="NF006762">
    <property type="entry name" value="PRK09283.1"/>
    <property type="match status" value="1"/>
</dbReference>
<dbReference type="PRINTS" id="PR00144">
    <property type="entry name" value="DALDHYDRTASE"/>
</dbReference>
<feature type="binding site" evidence="16">
    <location>
        <position position="121"/>
    </location>
    <ligand>
        <name>Zn(2+)</name>
        <dbReference type="ChEBI" id="CHEBI:29105"/>
        <note>catalytic</note>
    </ligand>
</feature>
<dbReference type="InterPro" id="IPR001731">
    <property type="entry name" value="ALAD"/>
</dbReference>
<dbReference type="FunCoup" id="A0A1B7NAZ5">
    <property type="interactions" value="477"/>
</dbReference>
<feature type="binding site" evidence="15">
    <location>
        <position position="220"/>
    </location>
    <ligand>
        <name>5-aminolevulinate</name>
        <dbReference type="ChEBI" id="CHEBI:356416"/>
        <label>1</label>
    </ligand>
</feature>
<feature type="active site" description="Schiff-base intermediate with substrate" evidence="14">
    <location>
        <position position="251"/>
    </location>
</feature>
<proteinExistence type="inferred from homology"/>
<evidence type="ECO:0000256" key="9">
    <source>
        <dbReference type="ARBA" id="ARBA00023133"/>
    </source>
</evidence>
<dbReference type="InterPro" id="IPR013785">
    <property type="entry name" value="Aldolase_TIM"/>
</dbReference>
<evidence type="ECO:0000256" key="4">
    <source>
        <dbReference type="ARBA" id="ARBA00011823"/>
    </source>
</evidence>
<feature type="active site" description="Schiff-base intermediate with substrate" evidence="14">
    <location>
        <position position="198"/>
    </location>
</feature>
<evidence type="ECO:0000313" key="20">
    <source>
        <dbReference type="Proteomes" id="UP000092154"/>
    </source>
</evidence>
<comment type="pathway">
    <text evidence="2">Porphyrin-containing compound metabolism; protoporphyrin-IX biosynthesis; coproporphyrinogen-III from 5-aminolevulinate: step 1/4.</text>
</comment>
<dbReference type="InParanoid" id="A0A1B7NAZ5"/>
<evidence type="ECO:0000256" key="12">
    <source>
        <dbReference type="ARBA" id="ARBA00025628"/>
    </source>
</evidence>
<evidence type="ECO:0000256" key="1">
    <source>
        <dbReference type="ARBA" id="ARBA00001947"/>
    </source>
</evidence>
<dbReference type="InterPro" id="IPR030656">
    <property type="entry name" value="ALAD_AS"/>
</dbReference>
<evidence type="ECO:0000313" key="19">
    <source>
        <dbReference type="EMBL" id="OAX42052.1"/>
    </source>
</evidence>